<name>A0A8H7K3K6_BIOOC</name>
<evidence type="ECO:0000313" key="1">
    <source>
        <dbReference type="EMBL" id="KAF9742993.1"/>
    </source>
</evidence>
<dbReference type="EMBL" id="JADCTT010000018">
    <property type="protein sequence ID" value="KAF9742993.1"/>
    <property type="molecule type" value="Genomic_DNA"/>
</dbReference>
<gene>
    <name evidence="1" type="ORF">IM811_006649</name>
</gene>
<sequence>MAVYALTALGRLLRSRRRGLSTRRHSANGGGREQEPTLFSILKLDPFKSPFDEAEKACHNHGSYGKQITDTIMDTVFRTGNIILGRESLHGWENGRTLGSLAEHAMYGLIRRIPDVSTWIGLNGRDIGASICYSGRYMTVSIMFAGRKNVKVSSPTFENYQ</sequence>
<proteinExistence type="predicted"/>
<organism evidence="1 2">
    <name type="scientific">Bionectria ochroleuca</name>
    <name type="common">Gliocladium roseum</name>
    <dbReference type="NCBI Taxonomy" id="29856"/>
    <lineage>
        <taxon>Eukaryota</taxon>
        <taxon>Fungi</taxon>
        <taxon>Dikarya</taxon>
        <taxon>Ascomycota</taxon>
        <taxon>Pezizomycotina</taxon>
        <taxon>Sordariomycetes</taxon>
        <taxon>Hypocreomycetidae</taxon>
        <taxon>Hypocreales</taxon>
        <taxon>Bionectriaceae</taxon>
        <taxon>Clonostachys</taxon>
    </lineage>
</organism>
<dbReference type="AlphaFoldDB" id="A0A8H7K3K6"/>
<evidence type="ECO:0000313" key="2">
    <source>
        <dbReference type="Proteomes" id="UP000616885"/>
    </source>
</evidence>
<dbReference type="Proteomes" id="UP000616885">
    <property type="component" value="Unassembled WGS sequence"/>
</dbReference>
<reference evidence="1" key="1">
    <citation type="submission" date="2020-10" db="EMBL/GenBank/DDBJ databases">
        <title>High-Quality Genome Resource of Clonostachys rosea strain S41 by Oxford Nanopore Long-Read Sequencing.</title>
        <authorList>
            <person name="Wang H."/>
        </authorList>
    </citation>
    <scope>NUCLEOTIDE SEQUENCE</scope>
    <source>
        <strain evidence="1">S41</strain>
    </source>
</reference>
<accession>A0A8H7K3K6</accession>
<comment type="caution">
    <text evidence="1">The sequence shown here is derived from an EMBL/GenBank/DDBJ whole genome shotgun (WGS) entry which is preliminary data.</text>
</comment>
<protein>
    <submittedName>
        <fullName evidence="1">Uncharacterized protein</fullName>
    </submittedName>
</protein>